<gene>
    <name evidence="7" type="ORF">FE240_10045</name>
</gene>
<accession>A0A5J6WY45</accession>
<protein>
    <submittedName>
        <fullName evidence="7">Polysaccharide biosynthesis protein</fullName>
    </submittedName>
</protein>
<dbReference type="PANTHER" id="PTHR30250">
    <property type="entry name" value="PST FAMILY PREDICTED COLANIC ACID TRANSPORTER"/>
    <property type="match status" value="1"/>
</dbReference>
<feature type="transmembrane region" description="Helical" evidence="6">
    <location>
        <begin position="295"/>
        <end position="321"/>
    </location>
</feature>
<dbReference type="KEGG" id="asim:FE240_10045"/>
<dbReference type="EMBL" id="CP040449">
    <property type="protein sequence ID" value="QFI54997.1"/>
    <property type="molecule type" value="Genomic_DNA"/>
</dbReference>
<keyword evidence="2" id="KW-1003">Cell membrane</keyword>
<feature type="transmembrane region" description="Helical" evidence="6">
    <location>
        <begin position="44"/>
        <end position="66"/>
    </location>
</feature>
<feature type="transmembrane region" description="Helical" evidence="6">
    <location>
        <begin position="180"/>
        <end position="197"/>
    </location>
</feature>
<evidence type="ECO:0000256" key="1">
    <source>
        <dbReference type="ARBA" id="ARBA00004651"/>
    </source>
</evidence>
<evidence type="ECO:0000313" key="8">
    <source>
        <dbReference type="Proteomes" id="UP000594034"/>
    </source>
</evidence>
<dbReference type="InterPro" id="IPR002797">
    <property type="entry name" value="Polysacc_synth"/>
</dbReference>
<dbReference type="GO" id="GO:0005886">
    <property type="term" value="C:plasma membrane"/>
    <property type="evidence" value="ECO:0007669"/>
    <property type="project" value="UniProtKB-SubCell"/>
</dbReference>
<evidence type="ECO:0000256" key="6">
    <source>
        <dbReference type="SAM" id="Phobius"/>
    </source>
</evidence>
<evidence type="ECO:0000256" key="3">
    <source>
        <dbReference type="ARBA" id="ARBA00022692"/>
    </source>
</evidence>
<feature type="transmembrane region" description="Helical" evidence="6">
    <location>
        <begin position="333"/>
        <end position="355"/>
    </location>
</feature>
<evidence type="ECO:0000313" key="7">
    <source>
        <dbReference type="EMBL" id="QFI54997.1"/>
    </source>
</evidence>
<evidence type="ECO:0000256" key="5">
    <source>
        <dbReference type="ARBA" id="ARBA00023136"/>
    </source>
</evidence>
<dbReference type="Proteomes" id="UP000594034">
    <property type="component" value="Chromosome"/>
</dbReference>
<dbReference type="InterPro" id="IPR050833">
    <property type="entry name" value="Poly_Biosynth_Transport"/>
</dbReference>
<feature type="transmembrane region" description="Helical" evidence="6">
    <location>
        <begin position="251"/>
        <end position="274"/>
    </location>
</feature>
<sequence>MLKLTGLLRNSTIYLASNILNALVPFLLLPILTRYLTPDEYGQIAMFQTLITGLAALTGLNAVGAANRKFYDKHDASALALFNGTCLHILLLSSLTLWVVCFFLSAELSQWLNIPTSWVYFALVISSANFIIQFRLGQWQIRERAVSFGVMQVSQSVLVLILSLALIIGFQQGAAGRVDALMATSVVYAGLGLLLLYRDRLLLLLPLKKAFFKEALSFGIPLVPHVFGIFLLSSVDRFFINQELGVAEAGIYMLAVQLSLGMAVVFDAINKALVPWLFRILADKDPLRLAKVVKLTYLFFIVVLFLGILSFLIGPWVISWVAGEEYQRASSVIGWLCLGQAFSGMYLMVTNYIFYARKTGRLSVATISCGILNILLMYFLIKWLGITGAAIAYSFSMLLRFLITWFIASRVIELPWGLFFYRGYRET</sequence>
<feature type="transmembrane region" description="Helical" evidence="6">
    <location>
        <begin position="148"/>
        <end position="168"/>
    </location>
</feature>
<organism evidence="7 8">
    <name type="scientific">Aeromonas simiae</name>
    <dbReference type="NCBI Taxonomy" id="218936"/>
    <lineage>
        <taxon>Bacteria</taxon>
        <taxon>Pseudomonadati</taxon>
        <taxon>Pseudomonadota</taxon>
        <taxon>Gammaproteobacteria</taxon>
        <taxon>Aeromonadales</taxon>
        <taxon>Aeromonadaceae</taxon>
        <taxon>Aeromonas</taxon>
    </lineage>
</organism>
<evidence type="ECO:0000256" key="2">
    <source>
        <dbReference type="ARBA" id="ARBA00022475"/>
    </source>
</evidence>
<feature type="transmembrane region" description="Helical" evidence="6">
    <location>
        <begin position="218"/>
        <end position="239"/>
    </location>
</feature>
<dbReference type="Pfam" id="PF01943">
    <property type="entry name" value="Polysacc_synt"/>
    <property type="match status" value="1"/>
</dbReference>
<feature type="transmembrane region" description="Helical" evidence="6">
    <location>
        <begin position="118"/>
        <end position="136"/>
    </location>
</feature>
<evidence type="ECO:0000256" key="4">
    <source>
        <dbReference type="ARBA" id="ARBA00022989"/>
    </source>
</evidence>
<feature type="transmembrane region" description="Helical" evidence="6">
    <location>
        <begin position="12"/>
        <end position="32"/>
    </location>
</feature>
<keyword evidence="5 6" id="KW-0472">Membrane</keyword>
<dbReference type="PANTHER" id="PTHR30250:SF11">
    <property type="entry name" value="O-ANTIGEN TRANSPORTER-RELATED"/>
    <property type="match status" value="1"/>
</dbReference>
<reference evidence="7 8" key="1">
    <citation type="submission" date="2019-05" db="EMBL/GenBank/DDBJ databases">
        <title>OXA-830, a novel chromosomally encoded expanded-spectrum class D beta-lactamase in Aeromonas simiae.</title>
        <authorList>
            <person name="Zhou W."/>
            <person name="Chen Q."/>
        </authorList>
    </citation>
    <scope>NUCLEOTIDE SEQUENCE [LARGE SCALE GENOMIC DNA]</scope>
    <source>
        <strain evidence="7 8">A6</strain>
    </source>
</reference>
<proteinExistence type="predicted"/>
<comment type="subcellular location">
    <subcellularLocation>
        <location evidence="1">Cell membrane</location>
        <topology evidence="1">Multi-pass membrane protein</topology>
    </subcellularLocation>
</comment>
<feature type="transmembrane region" description="Helical" evidence="6">
    <location>
        <begin position="78"/>
        <end position="106"/>
    </location>
</feature>
<dbReference type="AlphaFoldDB" id="A0A5J6WY45"/>
<name>A0A5J6WY45_9GAMM</name>
<keyword evidence="8" id="KW-1185">Reference proteome</keyword>
<keyword evidence="4 6" id="KW-1133">Transmembrane helix</keyword>
<keyword evidence="3 6" id="KW-0812">Transmembrane</keyword>
<dbReference type="RefSeq" id="WP_193000655.1">
    <property type="nucleotide sequence ID" value="NZ_CP040449.1"/>
</dbReference>